<feature type="non-terminal residue" evidence="1">
    <location>
        <position position="61"/>
    </location>
</feature>
<evidence type="ECO:0000313" key="2">
    <source>
        <dbReference type="Proteomes" id="UP000499080"/>
    </source>
</evidence>
<reference evidence="1 2" key="1">
    <citation type="journal article" date="2019" name="Sci. Rep.">
        <title>Orb-weaving spider Araneus ventricosus genome elucidates the spidroin gene catalogue.</title>
        <authorList>
            <person name="Kono N."/>
            <person name="Nakamura H."/>
            <person name="Ohtoshi R."/>
            <person name="Moran D.A.P."/>
            <person name="Shinohara A."/>
            <person name="Yoshida Y."/>
            <person name="Fujiwara M."/>
            <person name="Mori M."/>
            <person name="Tomita M."/>
            <person name="Arakawa K."/>
        </authorList>
    </citation>
    <scope>NUCLEOTIDE SEQUENCE [LARGE SCALE GENOMIC DNA]</scope>
</reference>
<keyword evidence="2" id="KW-1185">Reference proteome</keyword>
<proteinExistence type="predicted"/>
<comment type="caution">
    <text evidence="1">The sequence shown here is derived from an EMBL/GenBank/DDBJ whole genome shotgun (WGS) entry which is preliminary data.</text>
</comment>
<protein>
    <submittedName>
        <fullName evidence="1">Uncharacterized protein</fullName>
    </submittedName>
</protein>
<gene>
    <name evidence="1" type="ORF">AVEN_22126_1</name>
</gene>
<dbReference type="AlphaFoldDB" id="A0A4Y2WU68"/>
<dbReference type="Proteomes" id="UP000499080">
    <property type="component" value="Unassembled WGS sequence"/>
</dbReference>
<dbReference type="EMBL" id="BGPR01064698">
    <property type="protein sequence ID" value="GBO39632.1"/>
    <property type="molecule type" value="Genomic_DNA"/>
</dbReference>
<sequence>MGWESLCSTDHSRPLHGKKYRQCENWFRIGVEWIGEEDWISNLPRYPSVHLDSLPINTAGL</sequence>
<organism evidence="1 2">
    <name type="scientific">Araneus ventricosus</name>
    <name type="common">Orbweaver spider</name>
    <name type="synonym">Epeira ventricosa</name>
    <dbReference type="NCBI Taxonomy" id="182803"/>
    <lineage>
        <taxon>Eukaryota</taxon>
        <taxon>Metazoa</taxon>
        <taxon>Ecdysozoa</taxon>
        <taxon>Arthropoda</taxon>
        <taxon>Chelicerata</taxon>
        <taxon>Arachnida</taxon>
        <taxon>Araneae</taxon>
        <taxon>Araneomorphae</taxon>
        <taxon>Entelegynae</taxon>
        <taxon>Araneoidea</taxon>
        <taxon>Araneidae</taxon>
        <taxon>Araneus</taxon>
    </lineage>
</organism>
<accession>A0A4Y2WU68</accession>
<evidence type="ECO:0000313" key="1">
    <source>
        <dbReference type="EMBL" id="GBO39632.1"/>
    </source>
</evidence>
<name>A0A4Y2WU68_ARAVE</name>